<protein>
    <submittedName>
        <fullName evidence="2">Condensation domain-containing protein</fullName>
    </submittedName>
</protein>
<evidence type="ECO:0000313" key="3">
    <source>
        <dbReference type="Proteomes" id="UP001500418"/>
    </source>
</evidence>
<gene>
    <name evidence="2" type="ORF">GCM10009575_000510</name>
</gene>
<evidence type="ECO:0000259" key="1">
    <source>
        <dbReference type="Pfam" id="PF00668"/>
    </source>
</evidence>
<dbReference type="Gene3D" id="3.30.559.10">
    <property type="entry name" value="Chloramphenicol acetyltransferase-like domain"/>
    <property type="match status" value="1"/>
</dbReference>
<dbReference type="InterPro" id="IPR023213">
    <property type="entry name" value="CAT-like_dom_sf"/>
</dbReference>
<sequence length="464" mass="50460">MHVTTIDRFVPAPGRVVEFATSAATLAVAEGAPASPVPPSFNQRFHLAGAPGHWLACAFDIRGPVDTEALRTAFETFAGRHETLRSGFRSAGSAGPERFVLPAEKLELAMVRDGETYATAEELRTWLRNRLAANCRPTSWPSYLFAAILRPDGGTVVCGFDHCDADGYSLAVAVHELHELYTGRPASSLPPTGSFVDYCALEQEQSSSSPPDFTDPLVQSWSSFFADCDGTTPSFPLPLGMPPGERAPQGTDVRRLLDSHATDEFERRCRAAGGSVFTGLLTALGLASHRLGADKVIRLLVPLHTRHEERWQHAMGWFTTVAPLTLDVSDATDPAEGSSRTRAAFRKARALAELPVAQVLPALGDSFRRTRTDVFMASYIDYRRFSGSATHLARRAHHISSVTVADDAQFWFSRTHEGLFLRSRYPATAAAEPIVLSFADAVGVLLGRRSTPSRGRRSEPTAGR</sequence>
<dbReference type="Proteomes" id="UP001500418">
    <property type="component" value="Unassembled WGS sequence"/>
</dbReference>
<dbReference type="Gene3D" id="3.30.559.30">
    <property type="entry name" value="Nonribosomal peptide synthetase, condensation domain"/>
    <property type="match status" value="1"/>
</dbReference>
<accession>A0ABN1NR76</accession>
<evidence type="ECO:0000313" key="2">
    <source>
        <dbReference type="EMBL" id="GAA0914453.1"/>
    </source>
</evidence>
<keyword evidence="3" id="KW-1185">Reference proteome</keyword>
<dbReference type="PANTHER" id="PTHR45527">
    <property type="entry name" value="NONRIBOSOMAL PEPTIDE SYNTHETASE"/>
    <property type="match status" value="1"/>
</dbReference>
<feature type="domain" description="Condensation" evidence="1">
    <location>
        <begin position="56"/>
        <end position="358"/>
    </location>
</feature>
<comment type="caution">
    <text evidence="2">The sequence shown here is derived from an EMBL/GenBank/DDBJ whole genome shotgun (WGS) entry which is preliminary data.</text>
</comment>
<reference evidence="2 3" key="1">
    <citation type="journal article" date="2019" name="Int. J. Syst. Evol. Microbiol.">
        <title>The Global Catalogue of Microorganisms (GCM) 10K type strain sequencing project: providing services to taxonomists for standard genome sequencing and annotation.</title>
        <authorList>
            <consortium name="The Broad Institute Genomics Platform"/>
            <consortium name="The Broad Institute Genome Sequencing Center for Infectious Disease"/>
            <person name="Wu L."/>
            <person name="Ma J."/>
        </authorList>
    </citation>
    <scope>NUCLEOTIDE SEQUENCE [LARGE SCALE GENOMIC DNA]</scope>
    <source>
        <strain evidence="2 3">JCM 11444</strain>
    </source>
</reference>
<dbReference type="Pfam" id="PF00668">
    <property type="entry name" value="Condensation"/>
    <property type="match status" value="1"/>
</dbReference>
<dbReference type="PANTHER" id="PTHR45527:SF1">
    <property type="entry name" value="FATTY ACID SYNTHASE"/>
    <property type="match status" value="1"/>
</dbReference>
<organism evidence="2 3">
    <name type="scientific">Streptomyces rhizosphaericus</name>
    <dbReference type="NCBI Taxonomy" id="114699"/>
    <lineage>
        <taxon>Bacteria</taxon>
        <taxon>Bacillati</taxon>
        <taxon>Actinomycetota</taxon>
        <taxon>Actinomycetes</taxon>
        <taxon>Kitasatosporales</taxon>
        <taxon>Streptomycetaceae</taxon>
        <taxon>Streptomyces</taxon>
        <taxon>Streptomyces violaceusniger group</taxon>
    </lineage>
</organism>
<proteinExistence type="predicted"/>
<dbReference type="InterPro" id="IPR001242">
    <property type="entry name" value="Condensation_dom"/>
</dbReference>
<name>A0ABN1NR76_9ACTN</name>
<dbReference type="EMBL" id="BAAAID010000001">
    <property type="protein sequence ID" value="GAA0914453.1"/>
    <property type="molecule type" value="Genomic_DNA"/>
</dbReference>
<dbReference type="SUPFAM" id="SSF52777">
    <property type="entry name" value="CoA-dependent acyltransferases"/>
    <property type="match status" value="2"/>
</dbReference>